<reference evidence="3 4" key="2">
    <citation type="submission" date="2025-04" db="UniProtKB">
        <authorList>
            <consortium name="RefSeq"/>
        </authorList>
    </citation>
    <scope>IDENTIFICATION</scope>
    <source>
        <tissue evidence="3 4">Young leaves</tissue>
    </source>
</reference>
<feature type="region of interest" description="Disordered" evidence="1">
    <location>
        <begin position="246"/>
        <end position="303"/>
    </location>
</feature>
<dbReference type="RefSeq" id="XP_027330815.1">
    <property type="nucleotide sequence ID" value="XM_027475014.1"/>
</dbReference>
<dbReference type="RefSeq" id="XP_027330823.1">
    <property type="nucleotide sequence ID" value="XM_027475022.1"/>
</dbReference>
<evidence type="ECO:0000256" key="1">
    <source>
        <dbReference type="SAM" id="MobiDB-lite"/>
    </source>
</evidence>
<sequence length="327" mass="34657">MPSGAKKRKAAKKKKEKETETNTNPSTNLPLGNDELKSQDEKGSDVGEGGSPAHGDHDHPFDEGNEEVEEREPSVAQSSAAASKDLDEVPIDAAKIDETEGGKEGVVVIEWDVKSEESCEGKDVAKESDHGNGNFGSSIDEIVNVKSTMEESHNSTKETVAFDELDKSIDSSHAKMTLIAENAPVEEAGNLVAESSVDSVKAAASISEVKNSDTENVLVEKSMGSQVGGTDLTAKKSEDKVYPFSDQNVTTSILEEPRPGESDSKVSSASVSDSPTPESAIGAEHVKDSDTPELSENQPLVASAPRVVQKTSWLSCCGLFEVLPGNR</sequence>
<reference evidence="2" key="1">
    <citation type="journal article" date="2019" name="Toxins">
        <title>Detection of Abrin-Like and Prepropulchellin-Like Toxin Genes and Transcripts Using Whole Genome Sequencing and Full-Length Transcript Sequencing of Abrus precatorius.</title>
        <authorList>
            <person name="Hovde B.T."/>
            <person name="Daligault H.E."/>
            <person name="Hanschen E.R."/>
            <person name="Kunde Y.A."/>
            <person name="Johnson M.B."/>
            <person name="Starkenburg S.R."/>
            <person name="Johnson S.L."/>
        </authorList>
    </citation>
    <scope>NUCLEOTIDE SEQUENCE [LARGE SCALE GENOMIC DNA]</scope>
</reference>
<dbReference type="PANTHER" id="PTHR37187:SF19">
    <property type="entry name" value="(RAPE) HYPOTHETICAL PROTEIN"/>
    <property type="match status" value="1"/>
</dbReference>
<organism evidence="2 5">
    <name type="scientific">Abrus precatorius</name>
    <name type="common">Indian licorice</name>
    <name type="synonym">Glycine abrus</name>
    <dbReference type="NCBI Taxonomy" id="3816"/>
    <lineage>
        <taxon>Eukaryota</taxon>
        <taxon>Viridiplantae</taxon>
        <taxon>Streptophyta</taxon>
        <taxon>Embryophyta</taxon>
        <taxon>Tracheophyta</taxon>
        <taxon>Spermatophyta</taxon>
        <taxon>Magnoliopsida</taxon>
        <taxon>eudicotyledons</taxon>
        <taxon>Gunneridae</taxon>
        <taxon>Pentapetalae</taxon>
        <taxon>rosids</taxon>
        <taxon>fabids</taxon>
        <taxon>Fabales</taxon>
        <taxon>Fabaceae</taxon>
        <taxon>Papilionoideae</taxon>
        <taxon>50 kb inversion clade</taxon>
        <taxon>NPAAA clade</taxon>
        <taxon>indigoferoid/millettioid clade</taxon>
        <taxon>Abreae</taxon>
        <taxon>Abrus</taxon>
    </lineage>
</organism>
<proteinExistence type="predicted"/>
<keyword evidence="2" id="KW-1185">Reference proteome</keyword>
<feature type="compositionally biased region" description="Low complexity" evidence="1">
    <location>
        <begin position="265"/>
        <end position="279"/>
    </location>
</feature>
<evidence type="ECO:0000313" key="6">
    <source>
        <dbReference type="RefSeq" id="XP_027330823.1"/>
    </source>
</evidence>
<feature type="region of interest" description="Disordered" evidence="1">
    <location>
        <begin position="117"/>
        <end position="139"/>
    </location>
</feature>
<dbReference type="GeneID" id="113846565"/>
<dbReference type="PANTHER" id="PTHR37187">
    <property type="entry name" value="EXPRESSED PROTEIN"/>
    <property type="match status" value="1"/>
</dbReference>
<evidence type="ECO:0000313" key="5">
    <source>
        <dbReference type="RefSeq" id="XP_027330815.1"/>
    </source>
</evidence>
<dbReference type="AlphaFoldDB" id="A0A8B8JH93"/>
<evidence type="ECO:0000313" key="2">
    <source>
        <dbReference type="Proteomes" id="UP000694853"/>
    </source>
</evidence>
<feature type="compositionally biased region" description="Basic and acidic residues" evidence="1">
    <location>
        <begin position="117"/>
        <end position="130"/>
    </location>
</feature>
<feature type="compositionally biased region" description="Basic residues" evidence="1">
    <location>
        <begin position="1"/>
        <end position="15"/>
    </location>
</feature>
<dbReference type="Proteomes" id="UP000694853">
    <property type="component" value="Unplaced"/>
</dbReference>
<evidence type="ECO:0000313" key="4">
    <source>
        <dbReference type="RefSeq" id="XP_027330802.1"/>
    </source>
</evidence>
<dbReference type="KEGG" id="aprc:113846565"/>
<dbReference type="RefSeq" id="XP_027330793.1">
    <property type="nucleotide sequence ID" value="XM_027474992.1"/>
</dbReference>
<name>A0A8B8JH93_ABRPR</name>
<evidence type="ECO:0000313" key="3">
    <source>
        <dbReference type="RefSeq" id="XP_027330793.1"/>
    </source>
</evidence>
<protein>
    <submittedName>
        <fullName evidence="3 4">Uncharacterized protein LOC113846565</fullName>
    </submittedName>
</protein>
<dbReference type="RefSeq" id="XP_027330802.1">
    <property type="nucleotide sequence ID" value="XM_027475001.1"/>
</dbReference>
<feature type="region of interest" description="Disordered" evidence="1">
    <location>
        <begin position="220"/>
        <end position="239"/>
    </location>
</feature>
<accession>A0A8B8JH93</accession>
<feature type="compositionally biased region" description="Basic and acidic residues" evidence="1">
    <location>
        <begin position="255"/>
        <end position="264"/>
    </location>
</feature>
<feature type="region of interest" description="Disordered" evidence="1">
    <location>
        <begin position="1"/>
        <end position="99"/>
    </location>
</feature>
<gene>
    <name evidence="3 4 5 6" type="primary">LOC113846565</name>
</gene>
<feature type="compositionally biased region" description="Basic and acidic residues" evidence="1">
    <location>
        <begin position="34"/>
        <end position="45"/>
    </location>
</feature>